<dbReference type="EMBL" id="QWLB01000048">
    <property type="protein sequence ID" value="RIH91296.1"/>
    <property type="molecule type" value="Genomic_DNA"/>
</dbReference>
<dbReference type="GO" id="GO:0008320">
    <property type="term" value="F:protein transmembrane transporter activity"/>
    <property type="evidence" value="ECO:0007669"/>
    <property type="project" value="UniProtKB-UniRule"/>
</dbReference>
<keyword evidence="4 9" id="KW-0812">Transmembrane</keyword>
<dbReference type="Pfam" id="PF02416">
    <property type="entry name" value="TatA_B_E"/>
    <property type="match status" value="1"/>
</dbReference>
<comment type="function">
    <text evidence="9">Part of the twin-arginine translocation (Tat) system that transports large folded proteins containing a characteristic twin-arginine motif in their signal peptide across membranes. TatA could form the protein-conducting channel of the Tat system.</text>
</comment>
<evidence type="ECO:0000256" key="1">
    <source>
        <dbReference type="ARBA" id="ARBA00004162"/>
    </source>
</evidence>
<comment type="subunit">
    <text evidence="9">Forms a complex with TatC.</text>
</comment>
<sequence>MNLGMPEILIILLVALLLFGPKKLPELGRGLGQSIREFRKGAQNIREEFEQATSLNEPSKPAPVAKAEEPKA</sequence>
<dbReference type="GO" id="GO:0033281">
    <property type="term" value="C:TAT protein transport complex"/>
    <property type="evidence" value="ECO:0007669"/>
    <property type="project" value="UniProtKB-UniRule"/>
</dbReference>
<keyword evidence="2 9" id="KW-0813">Transport</keyword>
<comment type="similarity">
    <text evidence="9">Belongs to the TatA/E family.</text>
</comment>
<dbReference type="GO" id="GO:0043953">
    <property type="term" value="P:protein transport by the Tat complex"/>
    <property type="evidence" value="ECO:0007669"/>
    <property type="project" value="UniProtKB-UniRule"/>
</dbReference>
<name>A0A399F6P2_9DEIN</name>
<dbReference type="Gene3D" id="1.20.5.3310">
    <property type="match status" value="1"/>
</dbReference>
<evidence type="ECO:0000256" key="7">
    <source>
        <dbReference type="ARBA" id="ARBA00023010"/>
    </source>
</evidence>
<evidence type="ECO:0000256" key="5">
    <source>
        <dbReference type="ARBA" id="ARBA00022927"/>
    </source>
</evidence>
<dbReference type="RefSeq" id="WP_119358236.1">
    <property type="nucleotide sequence ID" value="NZ_BJXM01000003.1"/>
</dbReference>
<dbReference type="Proteomes" id="UP000266178">
    <property type="component" value="Unassembled WGS sequence"/>
</dbReference>
<keyword evidence="6 9" id="KW-1133">Transmembrane helix</keyword>
<dbReference type="HAMAP" id="MF_00236">
    <property type="entry name" value="TatA_E"/>
    <property type="match status" value="1"/>
</dbReference>
<keyword evidence="8 9" id="KW-0472">Membrane</keyword>
<evidence type="ECO:0000256" key="3">
    <source>
        <dbReference type="ARBA" id="ARBA00022475"/>
    </source>
</evidence>
<evidence type="ECO:0000256" key="10">
    <source>
        <dbReference type="SAM" id="MobiDB-lite"/>
    </source>
</evidence>
<dbReference type="PANTHER" id="PTHR42982:SF1">
    <property type="entry name" value="SEC-INDEPENDENT PROTEIN TRANSLOCASE PROTEIN TATA"/>
    <property type="match status" value="1"/>
</dbReference>
<protein>
    <recommendedName>
        <fullName evidence="9">Sec-independent protein translocase protein TatA</fullName>
    </recommendedName>
</protein>
<proteinExistence type="inferred from homology"/>
<organism evidence="11 12">
    <name type="scientific">Meiothermus granaticius NBRC 107808</name>
    <dbReference type="NCBI Taxonomy" id="1227551"/>
    <lineage>
        <taxon>Bacteria</taxon>
        <taxon>Thermotogati</taxon>
        <taxon>Deinococcota</taxon>
        <taxon>Deinococci</taxon>
        <taxon>Thermales</taxon>
        <taxon>Thermaceae</taxon>
        <taxon>Meiothermus</taxon>
    </lineage>
</organism>
<evidence type="ECO:0000256" key="6">
    <source>
        <dbReference type="ARBA" id="ARBA00022989"/>
    </source>
</evidence>
<keyword evidence="7 9" id="KW-0811">Translocation</keyword>
<dbReference type="PANTHER" id="PTHR42982">
    <property type="entry name" value="SEC-INDEPENDENT PROTEIN TRANSLOCASE PROTEIN TATA"/>
    <property type="match status" value="1"/>
</dbReference>
<keyword evidence="5 9" id="KW-0653">Protein transport</keyword>
<gene>
    <name evidence="11" type="primary">tatAd</name>
    <name evidence="9" type="synonym">tatA</name>
    <name evidence="11" type="ORF">Mgrana_02789</name>
</gene>
<keyword evidence="12" id="KW-1185">Reference proteome</keyword>
<evidence type="ECO:0000256" key="9">
    <source>
        <dbReference type="HAMAP-Rule" id="MF_00236"/>
    </source>
</evidence>
<evidence type="ECO:0000313" key="11">
    <source>
        <dbReference type="EMBL" id="RIH91296.1"/>
    </source>
</evidence>
<dbReference type="NCBIfam" id="TIGR01411">
    <property type="entry name" value="tatAE"/>
    <property type="match status" value="1"/>
</dbReference>
<dbReference type="InterPro" id="IPR003369">
    <property type="entry name" value="TatA/B/E"/>
</dbReference>
<evidence type="ECO:0000256" key="4">
    <source>
        <dbReference type="ARBA" id="ARBA00022692"/>
    </source>
</evidence>
<reference evidence="11 12" key="1">
    <citation type="submission" date="2018-08" db="EMBL/GenBank/DDBJ databases">
        <title>Meiothermus granaticius genome AF-68 sequencing project.</title>
        <authorList>
            <person name="Da Costa M.S."/>
            <person name="Albuquerque L."/>
            <person name="Raposo P."/>
            <person name="Froufe H.J.C."/>
            <person name="Barroso C.S."/>
            <person name="Egas C."/>
        </authorList>
    </citation>
    <scope>NUCLEOTIDE SEQUENCE [LARGE SCALE GENOMIC DNA]</scope>
    <source>
        <strain evidence="11 12">AF-68</strain>
    </source>
</reference>
<evidence type="ECO:0000256" key="2">
    <source>
        <dbReference type="ARBA" id="ARBA00022448"/>
    </source>
</evidence>
<dbReference type="NCBIfam" id="NF011430">
    <property type="entry name" value="PRK14861.1"/>
    <property type="match status" value="1"/>
</dbReference>
<accession>A0A399F6P2</accession>
<dbReference type="AlphaFoldDB" id="A0A399F6P2"/>
<evidence type="ECO:0000313" key="12">
    <source>
        <dbReference type="Proteomes" id="UP000266178"/>
    </source>
</evidence>
<dbReference type="OrthoDB" id="9800908at2"/>
<dbReference type="InterPro" id="IPR006312">
    <property type="entry name" value="TatA/E"/>
</dbReference>
<keyword evidence="3 9" id="KW-1003">Cell membrane</keyword>
<feature type="region of interest" description="Disordered" evidence="10">
    <location>
        <begin position="49"/>
        <end position="72"/>
    </location>
</feature>
<comment type="subcellular location">
    <subcellularLocation>
        <location evidence="1 9">Cell membrane</location>
        <topology evidence="1 9">Single-pass membrane protein</topology>
    </subcellularLocation>
</comment>
<evidence type="ECO:0000256" key="8">
    <source>
        <dbReference type="ARBA" id="ARBA00023136"/>
    </source>
</evidence>
<comment type="caution">
    <text evidence="11">The sequence shown here is derived from an EMBL/GenBank/DDBJ whole genome shotgun (WGS) entry which is preliminary data.</text>
</comment>